<proteinExistence type="predicted"/>
<keyword evidence="3" id="KW-1133">Transmembrane helix</keyword>
<gene>
    <name evidence="5" type="ORF">CSSPTR1EN2_LOCUS16767</name>
</gene>
<keyword evidence="3" id="KW-0472">Membrane</keyword>
<protein>
    <recommendedName>
        <fullName evidence="4">BURP domain-containing protein</fullName>
    </recommendedName>
</protein>
<dbReference type="PANTHER" id="PTHR31458">
    <property type="entry name" value="POLYGALACTURONASE 1 BETA-LIKE PROTEIN 2"/>
    <property type="match status" value="1"/>
</dbReference>
<evidence type="ECO:0000313" key="5">
    <source>
        <dbReference type="EMBL" id="CAK9223309.1"/>
    </source>
</evidence>
<dbReference type="PANTHER" id="PTHR31458:SF16">
    <property type="entry name" value="BURP DOMAIN-CONTAINING PROTEIN"/>
    <property type="match status" value="1"/>
</dbReference>
<dbReference type="InterPro" id="IPR051897">
    <property type="entry name" value="PG-associated_BURP"/>
</dbReference>
<sequence>MAASNSLTFVTLLPLVLVMVLYIGAINMVMGLPRTAVEDEVSGISSSFWQQLLPSTVSIPPILRSSVSPVEDTLTADRFAAAISRGAIFPATAAAFCKAAGLICEQDIDIGPYTSSSSQQQHLHGPHPAAGAAPRAIGIKTINDFQFDFFLEDQLVKGGQMKLVENLHDPIPKRAFLPFVVAESLPALTTPNLPQLLHTFNIDEGSKMATIMGTAVYLCESPALMGEERACPTSVEAMADFVSSEIGTNVEVLATTGAPSAAPNSSNSRPVKILEFSKRSLREGEHIVICHNLMFPSQLYYCHHVTGTKVVQASLLQHQEEEEGNTGSSSSIIHAVAICHLDTSMWASEHPAFAALNIPRGAEACHWSGQNDLVWMATR</sequence>
<keyword evidence="1" id="KW-0732">Signal</keyword>
<dbReference type="PROSITE" id="PS51277">
    <property type="entry name" value="BURP"/>
    <property type="match status" value="1"/>
</dbReference>
<evidence type="ECO:0000256" key="1">
    <source>
        <dbReference type="ARBA" id="ARBA00022729"/>
    </source>
</evidence>
<evidence type="ECO:0000259" key="4">
    <source>
        <dbReference type="PROSITE" id="PS51277"/>
    </source>
</evidence>
<keyword evidence="2" id="KW-0325">Glycoprotein</keyword>
<accession>A0ABP0ULN5</accession>
<keyword evidence="6" id="KW-1185">Reference proteome</keyword>
<name>A0ABP0ULN5_9BRYO</name>
<organism evidence="5 6">
    <name type="scientific">Sphagnum troendelagicum</name>
    <dbReference type="NCBI Taxonomy" id="128251"/>
    <lineage>
        <taxon>Eukaryota</taxon>
        <taxon>Viridiplantae</taxon>
        <taxon>Streptophyta</taxon>
        <taxon>Embryophyta</taxon>
        <taxon>Bryophyta</taxon>
        <taxon>Sphagnophytina</taxon>
        <taxon>Sphagnopsida</taxon>
        <taxon>Sphagnales</taxon>
        <taxon>Sphagnaceae</taxon>
        <taxon>Sphagnum</taxon>
    </lineage>
</organism>
<evidence type="ECO:0000256" key="2">
    <source>
        <dbReference type="ARBA" id="ARBA00023180"/>
    </source>
</evidence>
<feature type="transmembrane region" description="Helical" evidence="3">
    <location>
        <begin position="6"/>
        <end position="25"/>
    </location>
</feature>
<dbReference type="SMART" id="SM01045">
    <property type="entry name" value="BURP"/>
    <property type="match status" value="1"/>
</dbReference>
<dbReference type="Proteomes" id="UP001497512">
    <property type="component" value="Chromosome 4"/>
</dbReference>
<evidence type="ECO:0000313" key="6">
    <source>
        <dbReference type="Proteomes" id="UP001497512"/>
    </source>
</evidence>
<dbReference type="EMBL" id="OZ019896">
    <property type="protein sequence ID" value="CAK9223309.1"/>
    <property type="molecule type" value="Genomic_DNA"/>
</dbReference>
<dbReference type="InterPro" id="IPR004873">
    <property type="entry name" value="BURP_dom"/>
</dbReference>
<reference evidence="5" key="1">
    <citation type="submission" date="2024-02" db="EMBL/GenBank/DDBJ databases">
        <authorList>
            <consortium name="ELIXIR-Norway"/>
            <consortium name="Elixir Norway"/>
        </authorList>
    </citation>
    <scope>NUCLEOTIDE SEQUENCE</scope>
</reference>
<evidence type="ECO:0000256" key="3">
    <source>
        <dbReference type="SAM" id="Phobius"/>
    </source>
</evidence>
<keyword evidence="3" id="KW-0812">Transmembrane</keyword>
<feature type="domain" description="BURP" evidence="4">
    <location>
        <begin position="149"/>
        <end position="378"/>
    </location>
</feature>
<dbReference type="Pfam" id="PF03181">
    <property type="entry name" value="BURP"/>
    <property type="match status" value="1"/>
</dbReference>